<dbReference type="AlphaFoldDB" id="A0A183EAW0"/>
<accession>A0A183EAW0</accession>
<name>A0A183EAW0_9BILA</name>
<feature type="signal peptide" evidence="1">
    <location>
        <begin position="1"/>
        <end position="15"/>
    </location>
</feature>
<dbReference type="Pfam" id="PF20206">
    <property type="entry name" value="Tra1_ring"/>
    <property type="match status" value="1"/>
</dbReference>
<reference evidence="2" key="1">
    <citation type="submission" date="2016-06" db="UniProtKB">
        <authorList>
            <consortium name="WormBaseParasite"/>
        </authorList>
    </citation>
    <scope>IDENTIFICATION</scope>
</reference>
<dbReference type="WBParaSite" id="GPUH_0001812601-mRNA-1">
    <property type="protein sequence ID" value="GPUH_0001812601-mRNA-1"/>
    <property type="gene ID" value="GPUH_0001812601"/>
</dbReference>
<organism evidence="2">
    <name type="scientific">Gongylonema pulchrum</name>
    <dbReference type="NCBI Taxonomy" id="637853"/>
    <lineage>
        <taxon>Eukaryota</taxon>
        <taxon>Metazoa</taxon>
        <taxon>Ecdysozoa</taxon>
        <taxon>Nematoda</taxon>
        <taxon>Chromadorea</taxon>
        <taxon>Rhabditida</taxon>
        <taxon>Spirurina</taxon>
        <taxon>Spiruromorpha</taxon>
        <taxon>Spiruroidea</taxon>
        <taxon>Gongylonematidae</taxon>
        <taxon>Gongylonema</taxon>
    </lineage>
</organism>
<sequence length="54" mass="6227">LRILMLFGWPCLAPSLQDQTMKYMGHLLIAYIIRGFNINRKIVLQVAYVVFGSI</sequence>
<evidence type="ECO:0000313" key="2">
    <source>
        <dbReference type="WBParaSite" id="GPUH_0001812601-mRNA-1"/>
    </source>
</evidence>
<keyword evidence="1" id="KW-0732">Signal</keyword>
<proteinExistence type="predicted"/>
<evidence type="ECO:0000256" key="1">
    <source>
        <dbReference type="SAM" id="SignalP"/>
    </source>
</evidence>
<dbReference type="InterPro" id="IPR046805">
    <property type="entry name" value="Tra1_ring"/>
</dbReference>
<protein>
    <submittedName>
        <fullName evidence="2">Pecanex-like protein</fullName>
    </submittedName>
</protein>
<feature type="chain" id="PRO_5011977780" evidence="1">
    <location>
        <begin position="16"/>
        <end position="54"/>
    </location>
</feature>